<accession>G6XIS3</accession>
<gene>
    <name evidence="2" type="ORF">GMO_11510</name>
</gene>
<dbReference type="PATRIC" id="fig|1088869.3.peg.1149"/>
<dbReference type="AlphaFoldDB" id="G6XIS3"/>
<feature type="region of interest" description="Disordered" evidence="1">
    <location>
        <begin position="28"/>
        <end position="48"/>
    </location>
</feature>
<dbReference type="Proteomes" id="UP000004949">
    <property type="component" value="Unassembled WGS sequence"/>
</dbReference>
<sequence>MQAIGEQPRAAYWKRLLRDKDVEIVSPAAPSAAPAPEAAPAVLTKPQA</sequence>
<name>G6XIS3_9PROT</name>
<organism evidence="2 3">
    <name type="scientific">Gluconobacter morbifer G707</name>
    <dbReference type="NCBI Taxonomy" id="1088869"/>
    <lineage>
        <taxon>Bacteria</taxon>
        <taxon>Pseudomonadati</taxon>
        <taxon>Pseudomonadota</taxon>
        <taxon>Alphaproteobacteria</taxon>
        <taxon>Acetobacterales</taxon>
        <taxon>Acetobacteraceae</taxon>
        <taxon>Gluconobacter</taxon>
    </lineage>
</organism>
<proteinExistence type="predicted"/>
<evidence type="ECO:0000313" key="3">
    <source>
        <dbReference type="Proteomes" id="UP000004949"/>
    </source>
</evidence>
<dbReference type="STRING" id="1088869.GMO_11510"/>
<dbReference type="EMBL" id="AGQV01000002">
    <property type="protein sequence ID" value="EHH68381.1"/>
    <property type="molecule type" value="Genomic_DNA"/>
</dbReference>
<feature type="compositionally biased region" description="Low complexity" evidence="1">
    <location>
        <begin position="28"/>
        <end position="41"/>
    </location>
</feature>
<reference evidence="2 3" key="1">
    <citation type="submission" date="2011-10" db="EMBL/GenBank/DDBJ databases">
        <title>Genome sequence of Gluconobacter morbifer G707, isolated from Drosophila gut.</title>
        <authorList>
            <person name="Lee W.-J."/>
            <person name="Kim E.-K."/>
        </authorList>
    </citation>
    <scope>NUCLEOTIDE SEQUENCE [LARGE SCALE GENOMIC DNA]</scope>
    <source>
        <strain evidence="2 3">G707</strain>
    </source>
</reference>
<protein>
    <submittedName>
        <fullName evidence="2">Uncharacterized protein</fullName>
    </submittedName>
</protein>
<evidence type="ECO:0000313" key="2">
    <source>
        <dbReference type="EMBL" id="EHH68381.1"/>
    </source>
</evidence>
<comment type="caution">
    <text evidence="2">The sequence shown here is derived from an EMBL/GenBank/DDBJ whole genome shotgun (WGS) entry which is preliminary data.</text>
</comment>
<evidence type="ECO:0000256" key="1">
    <source>
        <dbReference type="SAM" id="MobiDB-lite"/>
    </source>
</evidence>
<keyword evidence="3" id="KW-1185">Reference proteome</keyword>